<dbReference type="Proteomes" id="UP000288812">
    <property type="component" value="Unassembled WGS sequence"/>
</dbReference>
<dbReference type="EMBL" id="RLIH01000009">
    <property type="protein sequence ID" value="RVU54491.1"/>
    <property type="molecule type" value="Genomic_DNA"/>
</dbReference>
<reference evidence="1 2" key="1">
    <citation type="submission" date="2018-11" db="EMBL/GenBank/DDBJ databases">
        <title>Genome sequencing and assembly of Anaerosphaera sp. nov., GS7-6-2.</title>
        <authorList>
            <person name="Rettenmaier R."/>
            <person name="Liebl W."/>
            <person name="Zverlov V."/>
        </authorList>
    </citation>
    <scope>NUCLEOTIDE SEQUENCE [LARGE SCALE GENOMIC DNA]</scope>
    <source>
        <strain evidence="1 2">GS7-6-2</strain>
    </source>
</reference>
<sequence>MTNNQKRAHDLAIKCIELSFNSKLKFTSTDADSIYQDLYRVYVDVYDEFLEALNRSYPDGMY</sequence>
<evidence type="ECO:0000313" key="2">
    <source>
        <dbReference type="Proteomes" id="UP000288812"/>
    </source>
</evidence>
<gene>
    <name evidence="1" type="ORF">EF514_06975</name>
</gene>
<dbReference type="AlphaFoldDB" id="A0A437S647"/>
<dbReference type="OrthoDB" id="3035479at2"/>
<accession>A0A437S647</accession>
<keyword evidence="2" id="KW-1185">Reference proteome</keyword>
<evidence type="ECO:0000313" key="1">
    <source>
        <dbReference type="EMBL" id="RVU54491.1"/>
    </source>
</evidence>
<comment type="caution">
    <text evidence="1">The sequence shown here is derived from an EMBL/GenBank/DDBJ whole genome shotgun (WGS) entry which is preliminary data.</text>
</comment>
<name>A0A437S647_9FIRM</name>
<organism evidence="1 2">
    <name type="scientific">Anaerosphaera multitolerans</name>
    <dbReference type="NCBI Taxonomy" id="2487351"/>
    <lineage>
        <taxon>Bacteria</taxon>
        <taxon>Bacillati</taxon>
        <taxon>Bacillota</taxon>
        <taxon>Tissierellia</taxon>
        <taxon>Tissierellales</taxon>
        <taxon>Peptoniphilaceae</taxon>
        <taxon>Anaerosphaera</taxon>
    </lineage>
</organism>
<proteinExistence type="predicted"/>
<dbReference type="RefSeq" id="WP_127724713.1">
    <property type="nucleotide sequence ID" value="NZ_RLIH01000009.1"/>
</dbReference>
<protein>
    <submittedName>
        <fullName evidence="1">Uncharacterized protein</fullName>
    </submittedName>
</protein>